<dbReference type="PANTHER" id="PTHR31545">
    <property type="entry name" value="SEEDY PROTEIN A/C FAMILY MEMBER"/>
    <property type="match status" value="1"/>
</dbReference>
<evidence type="ECO:0000256" key="1">
    <source>
        <dbReference type="ARBA" id="ARBA00010932"/>
    </source>
</evidence>
<dbReference type="KEGG" id="obi:106883737"/>
<dbReference type="PANTHER" id="PTHR31545:SF5">
    <property type="entry name" value="SPEEDY PROTEIN A"/>
    <property type="match status" value="1"/>
</dbReference>
<comment type="similarity">
    <text evidence="1">Belongs to the Speedy/Ringo family.</text>
</comment>
<organism evidence="4">
    <name type="scientific">Octopus bimaculoides</name>
    <name type="common">California two-spotted octopus</name>
    <dbReference type="NCBI Taxonomy" id="37653"/>
    <lineage>
        <taxon>Eukaryota</taxon>
        <taxon>Metazoa</taxon>
        <taxon>Spiralia</taxon>
        <taxon>Lophotrochozoa</taxon>
        <taxon>Mollusca</taxon>
        <taxon>Cephalopoda</taxon>
        <taxon>Coleoidea</taxon>
        <taxon>Octopodiformes</taxon>
        <taxon>Octopoda</taxon>
        <taxon>Incirrata</taxon>
        <taxon>Octopodidae</taxon>
        <taxon>Octopus</taxon>
    </lineage>
</organism>
<gene>
    <name evidence="4" type="ORF">OCBIM_22024242mg</name>
</gene>
<dbReference type="GO" id="GO:0019901">
    <property type="term" value="F:protein kinase binding"/>
    <property type="evidence" value="ECO:0007669"/>
    <property type="project" value="InterPro"/>
</dbReference>
<name>A0A0L8FF88_OCTBM</name>
<dbReference type="InterPro" id="IPR052316">
    <property type="entry name" value="Speedy-Ringo_regulator"/>
</dbReference>
<dbReference type="EMBL" id="KQ433876">
    <property type="protein sequence ID" value="KOF62307.1"/>
    <property type="molecule type" value="Genomic_DNA"/>
</dbReference>
<accession>A0A0L8FF88</accession>
<reference evidence="4" key="1">
    <citation type="submission" date="2015-07" db="EMBL/GenBank/DDBJ databases">
        <title>MeaNS - Measles Nucleotide Surveillance Program.</title>
        <authorList>
            <person name="Tran T."/>
            <person name="Druce J."/>
        </authorList>
    </citation>
    <scope>NUCLEOTIDE SEQUENCE</scope>
    <source>
        <strain evidence="4">UCB-OBI-ISO-001</strain>
        <tissue evidence="4">Gonad</tissue>
    </source>
</reference>
<feature type="compositionally biased region" description="Basic and acidic residues" evidence="3">
    <location>
        <begin position="67"/>
        <end position="82"/>
    </location>
</feature>
<dbReference type="InterPro" id="IPR020984">
    <property type="entry name" value="Speedy"/>
</dbReference>
<dbReference type="Pfam" id="PF11357">
    <property type="entry name" value="Spy1"/>
    <property type="match status" value="1"/>
</dbReference>
<dbReference type="OrthoDB" id="9442170at2759"/>
<keyword evidence="2" id="KW-0131">Cell cycle</keyword>
<evidence type="ECO:0000313" key="4">
    <source>
        <dbReference type="EMBL" id="KOF62307.1"/>
    </source>
</evidence>
<dbReference type="STRING" id="37653.A0A0L8FF88"/>
<sequence length="415" mass="48828">METTVKCCNITSNSRTTNQKLRQKFVSVQNIPLPSTNSNLPVKVMGVNSQYLKLSLTGSNGSKVRKDRNSSGKSSERKYDSFSERKTKTYEWRQKKRQQKIFKAVPRHLSRLSERRKINDILSSSCSTETFLQKQFEDNVKQRQELLRLYNEWQMHVTLQYEETEQINKKLSVPKYFKLSKFETSKKLPKVMKESEVKTNELLRFFKLLQNDVVACFLERDSCYRLSDKYLLAETFVYFKRAGYLADKYTCYNFFVALYLASDMEEDEEELKYEIFPWALGKNWPSNFPRFLKKRDQLFKKIGYHGVVSRVCCEEIMAILPNSQYWQRERPLHHAGGVRKTHCFDSGVQECNKKDGYYYKYGMKMRPFCLAPNKDAISCLLCHPELAPTPKQIAFVDPVKVYHNEDNQISPIVSK</sequence>
<evidence type="ECO:0000256" key="3">
    <source>
        <dbReference type="SAM" id="MobiDB-lite"/>
    </source>
</evidence>
<evidence type="ECO:0000256" key="2">
    <source>
        <dbReference type="ARBA" id="ARBA00023306"/>
    </source>
</evidence>
<feature type="region of interest" description="Disordered" evidence="3">
    <location>
        <begin position="58"/>
        <end position="82"/>
    </location>
</feature>
<proteinExistence type="inferred from homology"/>
<dbReference type="AlphaFoldDB" id="A0A0L8FF88"/>
<protein>
    <submittedName>
        <fullName evidence="4">Uncharacterized protein</fullName>
    </submittedName>
</protein>